<accession>A0A1M5KPC4</accession>
<gene>
    <name evidence="3" type="ORF">SAMN05216225_104014</name>
</gene>
<name>A0A1M5KPC4_9BACI</name>
<dbReference type="GO" id="GO:0052689">
    <property type="term" value="F:carboxylic ester hydrolase activity"/>
    <property type="evidence" value="ECO:0007669"/>
    <property type="project" value="TreeGrafter"/>
</dbReference>
<organism evidence="3 4">
    <name type="scientific">Ornithinibacillus halophilus</name>
    <dbReference type="NCBI Taxonomy" id="930117"/>
    <lineage>
        <taxon>Bacteria</taxon>
        <taxon>Bacillati</taxon>
        <taxon>Bacillota</taxon>
        <taxon>Bacilli</taxon>
        <taxon>Bacillales</taxon>
        <taxon>Bacillaceae</taxon>
        <taxon>Ornithinibacillus</taxon>
    </lineage>
</organism>
<dbReference type="Pfam" id="PF12146">
    <property type="entry name" value="Hydrolase_4"/>
    <property type="match status" value="1"/>
</dbReference>
<evidence type="ECO:0000259" key="2">
    <source>
        <dbReference type="Pfam" id="PF12146"/>
    </source>
</evidence>
<evidence type="ECO:0000313" key="3">
    <source>
        <dbReference type="EMBL" id="SHG54611.1"/>
    </source>
</evidence>
<dbReference type="Proteomes" id="UP000183988">
    <property type="component" value="Unassembled WGS sequence"/>
</dbReference>
<evidence type="ECO:0000256" key="1">
    <source>
        <dbReference type="SAM" id="SignalP"/>
    </source>
</evidence>
<sequence>MIKKITFILLCSILLMTACGKGNNNDESEFKDLSGIWTGHIEIPNQALTIQVNFNNEGKLSGDISIPIQGLQNYPLNTVNEKENGELVFMAEIQGQRLTFNGERKDSGIEGTFSQSGQQFPFNLRKGESTVSEEEADKFFEIETKEGSLYGELEIPEDNGPFPVVLIIPGSGPTDRNGNTVAGENNSLKMIAEELAENGIASVRYDKRGAGKNQLVVVPEQDMRFEIFIDDAVKWLEALKQDNRFTNIGIIGHSQGSLVGLLAAEQTDVDAFVSMSGAGRSIDEVLLEQIQGQSEELMDEARSILGELEDGNTVTDISMELQSIFRPSVQPFITSWMKYNPTDALAQVDTPVLIINGENDIQVPVKDAELLHEAKPDATLLVLENMNHVLKDAPKDQESNMATYSNPDLPLSEGLMNGINEFLEIHLSN</sequence>
<dbReference type="STRING" id="930117.SAMN05216225_104014"/>
<protein>
    <recommendedName>
        <fullName evidence="2">Serine aminopeptidase S33 domain-containing protein</fullName>
    </recommendedName>
</protein>
<dbReference type="RefSeq" id="WP_084063355.1">
    <property type="nucleotide sequence ID" value="NZ_FQVW01000040.1"/>
</dbReference>
<proteinExistence type="predicted"/>
<feature type="chain" id="PRO_5012974272" description="Serine aminopeptidase S33 domain-containing protein" evidence="1">
    <location>
        <begin position="21"/>
        <end position="429"/>
    </location>
</feature>
<feature type="domain" description="Serine aminopeptidase S33" evidence="2">
    <location>
        <begin position="189"/>
        <end position="284"/>
    </location>
</feature>
<dbReference type="InterPro" id="IPR053145">
    <property type="entry name" value="AB_hydrolase_Est10"/>
</dbReference>
<dbReference type="SUPFAM" id="SSF53474">
    <property type="entry name" value="alpha/beta-Hydrolases"/>
    <property type="match status" value="1"/>
</dbReference>
<dbReference type="PANTHER" id="PTHR43265">
    <property type="entry name" value="ESTERASE ESTD"/>
    <property type="match status" value="1"/>
</dbReference>
<dbReference type="PROSITE" id="PS51257">
    <property type="entry name" value="PROKAR_LIPOPROTEIN"/>
    <property type="match status" value="1"/>
</dbReference>
<dbReference type="InterPro" id="IPR029058">
    <property type="entry name" value="AB_hydrolase_fold"/>
</dbReference>
<dbReference type="Gene3D" id="3.40.50.1820">
    <property type="entry name" value="alpha/beta hydrolase"/>
    <property type="match status" value="1"/>
</dbReference>
<keyword evidence="1" id="KW-0732">Signal</keyword>
<feature type="signal peptide" evidence="1">
    <location>
        <begin position="1"/>
        <end position="20"/>
    </location>
</feature>
<dbReference type="AlphaFoldDB" id="A0A1M5KPC4"/>
<dbReference type="OrthoDB" id="9809549at2"/>
<keyword evidence="4" id="KW-1185">Reference proteome</keyword>
<dbReference type="InterPro" id="IPR022742">
    <property type="entry name" value="Hydrolase_4"/>
</dbReference>
<reference evidence="3 4" key="1">
    <citation type="submission" date="2016-11" db="EMBL/GenBank/DDBJ databases">
        <authorList>
            <person name="Jaros S."/>
            <person name="Januszkiewicz K."/>
            <person name="Wedrychowicz H."/>
        </authorList>
    </citation>
    <scope>NUCLEOTIDE SEQUENCE [LARGE SCALE GENOMIC DNA]</scope>
    <source>
        <strain evidence="3 4">IBRC-M 10683</strain>
    </source>
</reference>
<dbReference type="EMBL" id="FQVW01000040">
    <property type="protein sequence ID" value="SHG54611.1"/>
    <property type="molecule type" value="Genomic_DNA"/>
</dbReference>
<evidence type="ECO:0000313" key="4">
    <source>
        <dbReference type="Proteomes" id="UP000183988"/>
    </source>
</evidence>
<dbReference type="PANTHER" id="PTHR43265:SF1">
    <property type="entry name" value="ESTERASE ESTD"/>
    <property type="match status" value="1"/>
</dbReference>